<evidence type="ECO:0000256" key="1">
    <source>
        <dbReference type="ARBA" id="ARBA00008490"/>
    </source>
</evidence>
<protein>
    <submittedName>
        <fullName evidence="4">DUF2057 domain-containing protein</fullName>
    </submittedName>
</protein>
<evidence type="ECO:0000313" key="5">
    <source>
        <dbReference type="Proteomes" id="UP000252488"/>
    </source>
</evidence>
<evidence type="ECO:0000256" key="3">
    <source>
        <dbReference type="SAM" id="SignalP"/>
    </source>
</evidence>
<dbReference type="EMBL" id="QKKR01000024">
    <property type="protein sequence ID" value="RBM53697.1"/>
    <property type="molecule type" value="Genomic_DNA"/>
</dbReference>
<reference evidence="4 5" key="1">
    <citation type="submission" date="2018-06" db="EMBL/GenBank/DDBJ databases">
        <title>Draft genome sequences of nine Vibrio sp. clinical isolates from across the United States representing the closest known relative of Vibrio cholerae.</title>
        <authorList>
            <person name="Islam M.T."/>
            <person name="Liang K."/>
            <person name="Im M.S."/>
            <person name="Winkjer J."/>
            <person name="Busby S."/>
            <person name="Batra D."/>
            <person name="Rowe L."/>
            <person name="Tarr C.L."/>
            <person name="Boucher Y."/>
        </authorList>
    </citation>
    <scope>NUCLEOTIDE SEQUENCE [LARGE SCALE GENOMIC DNA]</scope>
    <source>
        <strain evidence="4 5">2016V-1111</strain>
    </source>
</reference>
<dbReference type="PANTHER" id="PTHR38108:SF1">
    <property type="entry name" value="UPF0319 PROTEIN YCCT"/>
    <property type="match status" value="1"/>
</dbReference>
<sequence length="264" mass="29615">MNKLLISALLGMVVSSHSYADVTVNIDRDLQILAINGVEPDLSFGHTSELVLPNGLNQLLVRIEKVIQYSGTQNKYKSPAIVLSFAQENSQVFLKPTSLIKDETSAKNFDRKPGVVLTNSSKQSVEFQQDVLVAKGFSPFRNYEKELYHYNSQEKIASISALNQQGFHQQHSEHESVPTIEPIATVNVQTQSTVSKPTEMVQYLFGEASSAERQEFANWAFANRTEVAQPMVTQNKLVEMMADWYKKADKAEKASILSWLISQE</sequence>
<keyword evidence="5" id="KW-1185">Reference proteome</keyword>
<organism evidence="4 5">
    <name type="scientific">Vibrio paracholerae</name>
    <dbReference type="NCBI Taxonomy" id="650003"/>
    <lineage>
        <taxon>Bacteria</taxon>
        <taxon>Pseudomonadati</taxon>
        <taxon>Pseudomonadota</taxon>
        <taxon>Gammaproteobacteria</taxon>
        <taxon>Vibrionales</taxon>
        <taxon>Vibrionaceae</taxon>
        <taxon>Vibrio</taxon>
    </lineage>
</organism>
<proteinExistence type="inferred from homology"/>
<evidence type="ECO:0000256" key="2">
    <source>
        <dbReference type="ARBA" id="ARBA00022729"/>
    </source>
</evidence>
<dbReference type="PANTHER" id="PTHR38108">
    <property type="entry name" value="UPF0319 PROTEIN YCCT"/>
    <property type="match status" value="1"/>
</dbReference>
<feature type="signal peptide" evidence="3">
    <location>
        <begin position="1"/>
        <end position="20"/>
    </location>
</feature>
<dbReference type="Pfam" id="PF09829">
    <property type="entry name" value="DUF2057"/>
    <property type="match status" value="1"/>
</dbReference>
<comment type="caution">
    <text evidence="4">The sequence shown here is derived from an EMBL/GenBank/DDBJ whole genome shotgun (WGS) entry which is preliminary data.</text>
</comment>
<comment type="similarity">
    <text evidence="1">Belongs to the UPF0319 family.</text>
</comment>
<dbReference type="InterPro" id="IPR018635">
    <property type="entry name" value="UPF0319"/>
</dbReference>
<gene>
    <name evidence="4" type="ORF">DLR69_12435</name>
</gene>
<accession>A0ABX9FJQ3</accession>
<feature type="chain" id="PRO_5046405953" evidence="3">
    <location>
        <begin position="21"/>
        <end position="264"/>
    </location>
</feature>
<keyword evidence="2 3" id="KW-0732">Signal</keyword>
<evidence type="ECO:0000313" key="4">
    <source>
        <dbReference type="EMBL" id="RBM53697.1"/>
    </source>
</evidence>
<name>A0ABX9FJQ3_9VIBR</name>
<dbReference type="Proteomes" id="UP000252488">
    <property type="component" value="Unassembled WGS sequence"/>
</dbReference>